<proteinExistence type="predicted"/>
<evidence type="ECO:0000256" key="1">
    <source>
        <dbReference type="SAM" id="MobiDB-lite"/>
    </source>
</evidence>
<reference evidence="3 4" key="2">
    <citation type="submission" date="2018-11" db="EMBL/GenBank/DDBJ databases">
        <authorList>
            <consortium name="Pathogen Informatics"/>
        </authorList>
    </citation>
    <scope>NUCLEOTIDE SEQUENCE [LARGE SCALE GENOMIC DNA]</scope>
</reference>
<gene>
    <name evidence="3" type="ORF">TTAC_LOCUS10769</name>
</gene>
<evidence type="ECO:0000313" key="4">
    <source>
        <dbReference type="Proteomes" id="UP000274429"/>
    </source>
</evidence>
<dbReference type="Proteomes" id="UP000274429">
    <property type="component" value="Unassembled WGS sequence"/>
</dbReference>
<accession>A0A0R3XB59</accession>
<feature type="signal peptide" evidence="2">
    <location>
        <begin position="1"/>
        <end position="33"/>
    </location>
</feature>
<evidence type="ECO:0000313" key="5">
    <source>
        <dbReference type="WBParaSite" id="TTAC_0001078601-mRNA-1"/>
    </source>
</evidence>
<evidence type="ECO:0000313" key="3">
    <source>
        <dbReference type="EMBL" id="VDM35749.1"/>
    </source>
</evidence>
<organism evidence="5">
    <name type="scientific">Hydatigena taeniaeformis</name>
    <name type="common">Feline tapeworm</name>
    <name type="synonym">Taenia taeniaeformis</name>
    <dbReference type="NCBI Taxonomy" id="6205"/>
    <lineage>
        <taxon>Eukaryota</taxon>
        <taxon>Metazoa</taxon>
        <taxon>Spiralia</taxon>
        <taxon>Lophotrochozoa</taxon>
        <taxon>Platyhelminthes</taxon>
        <taxon>Cestoda</taxon>
        <taxon>Eucestoda</taxon>
        <taxon>Cyclophyllidea</taxon>
        <taxon>Taeniidae</taxon>
        <taxon>Hydatigera</taxon>
    </lineage>
</organism>
<dbReference type="WBParaSite" id="TTAC_0001078601-mRNA-1">
    <property type="protein sequence ID" value="TTAC_0001078601-mRNA-1"/>
    <property type="gene ID" value="TTAC_0001078601"/>
</dbReference>
<sequence length="278" mass="30173">MWRRSETTGFEVTPSLRLFSLLLLYQDLLGVHSHPSKISYTLPPPLSISLSSMSVTLGDSVTIRCHINSNSEGGTLMAQSSMTLYCPATPRDTFCFQNCRPQEVCNGNGGCRVIPALEGVTCRSIIHSSGEIVYEYTLVHVTPEWVDTQHPGFACHSAAGQTGWSRLSVKTEDALEKNGNKATSPPPPKTTTTSTTTTTTSTTTTTTTTPEPRKTTASHDKTSNETKAVIMSSSNVGDDSVQWLKFLRNSSSGTCESTLPILNYCVFNLARILALLSR</sequence>
<feature type="compositionally biased region" description="Low complexity" evidence="1">
    <location>
        <begin position="190"/>
        <end position="210"/>
    </location>
</feature>
<keyword evidence="2" id="KW-0732">Signal</keyword>
<reference evidence="5" key="1">
    <citation type="submission" date="2017-02" db="UniProtKB">
        <authorList>
            <consortium name="WormBaseParasite"/>
        </authorList>
    </citation>
    <scope>IDENTIFICATION</scope>
</reference>
<feature type="region of interest" description="Disordered" evidence="1">
    <location>
        <begin position="173"/>
        <end position="222"/>
    </location>
</feature>
<name>A0A0R3XB59_HYDTA</name>
<feature type="compositionally biased region" description="Basic and acidic residues" evidence="1">
    <location>
        <begin position="211"/>
        <end position="222"/>
    </location>
</feature>
<feature type="chain" id="PRO_5043133357" evidence="2">
    <location>
        <begin position="34"/>
        <end position="278"/>
    </location>
</feature>
<evidence type="ECO:0000256" key="2">
    <source>
        <dbReference type="SAM" id="SignalP"/>
    </source>
</evidence>
<dbReference type="EMBL" id="UYWX01022214">
    <property type="protein sequence ID" value="VDM35749.1"/>
    <property type="molecule type" value="Genomic_DNA"/>
</dbReference>
<protein>
    <submittedName>
        <fullName evidence="5">Ig-like domain-containing protein</fullName>
    </submittedName>
</protein>
<dbReference type="AlphaFoldDB" id="A0A0R3XB59"/>
<keyword evidence="4" id="KW-1185">Reference proteome</keyword>